<accession>A0A1S1LYL0</accession>
<gene>
    <name evidence="1" type="ORF">BKG84_25120</name>
</gene>
<organism evidence="1 2">
    <name type="scientific">Mycobacteroides chelonae</name>
    <name type="common">Mycobacterium chelonae</name>
    <dbReference type="NCBI Taxonomy" id="1774"/>
    <lineage>
        <taxon>Bacteria</taxon>
        <taxon>Bacillati</taxon>
        <taxon>Actinomycetota</taxon>
        <taxon>Actinomycetes</taxon>
        <taxon>Mycobacteriales</taxon>
        <taxon>Mycobacteriaceae</taxon>
        <taxon>Mycobacteroides</taxon>
    </lineage>
</organism>
<proteinExistence type="predicted"/>
<evidence type="ECO:0000313" key="1">
    <source>
        <dbReference type="EMBL" id="OHU76010.1"/>
    </source>
</evidence>
<evidence type="ECO:0000313" key="2">
    <source>
        <dbReference type="Proteomes" id="UP000179441"/>
    </source>
</evidence>
<dbReference type="RefSeq" id="WP_070916970.1">
    <property type="nucleotide sequence ID" value="NZ_MLIR01000012.1"/>
</dbReference>
<reference evidence="1 2" key="1">
    <citation type="submission" date="2016-10" db="EMBL/GenBank/DDBJ databases">
        <title>Evaluation of Human, Veterinary and Environmental Mycobacterium chelonae Isolates by Core Genome Phylogenomic Analysis, Targeted Gene Comparison, and Anti-microbial Susceptibility Patterns: A Tale of Mistaken Identities.</title>
        <authorList>
            <person name="Fogelson S.B."/>
            <person name="Camus A.C."/>
            <person name="Lorenz W."/>
            <person name="Vasireddy R."/>
            <person name="Vasireddy S."/>
            <person name="Smith T."/>
            <person name="Brown-Elliott B.A."/>
            <person name="Wallace R.J.Jr."/>
            <person name="Hasan N.A."/>
            <person name="Reischl U."/>
            <person name="Sanchez S."/>
        </authorList>
    </citation>
    <scope>NUCLEOTIDE SEQUENCE [LARGE SCALE GENOMIC DNA]</scope>
    <source>
        <strain evidence="1 2">15518</strain>
    </source>
</reference>
<comment type="caution">
    <text evidence="1">The sequence shown here is derived from an EMBL/GenBank/DDBJ whole genome shotgun (WGS) entry which is preliminary data.</text>
</comment>
<dbReference type="EMBL" id="MLIS01000007">
    <property type="protein sequence ID" value="OHU76010.1"/>
    <property type="molecule type" value="Genomic_DNA"/>
</dbReference>
<keyword evidence="2" id="KW-1185">Reference proteome</keyword>
<dbReference type="Proteomes" id="UP000179441">
    <property type="component" value="Unassembled WGS sequence"/>
</dbReference>
<protein>
    <submittedName>
        <fullName evidence="1">Uncharacterized protein</fullName>
    </submittedName>
</protein>
<sequence length="177" mass="20530">MKLSEGVVAALDAYEEFLIVKDVRTKIDDMLFWARKRRAQYSPIYALSEYYLSYENTWYIEVTRDRQSEAHAAVKAAAEKYKKALQLAWMPGAETVLGGLGLPNAADIEEQVAHRPALWKWHYRIGYRWSPILPHQHLPSQSSLQSSESKLYPLNVPDPSAAVHFWREIARESRRNR</sequence>
<dbReference type="AlphaFoldDB" id="A0A1S1LYL0"/>
<name>A0A1S1LYL0_MYCCH</name>